<dbReference type="Proteomes" id="UP001184693">
    <property type="component" value="Unassembled WGS sequence"/>
</dbReference>
<dbReference type="InterPro" id="IPR037278">
    <property type="entry name" value="ARFGAP/RecO"/>
</dbReference>
<gene>
    <name evidence="7 10" type="primary">recO</name>
    <name evidence="16" type="ORF">A5N45_07025</name>
    <name evidence="18" type="ORF">AZJ28_02410</name>
    <name evidence="9" type="ORF">ERS019209_01068</name>
    <name evidence="10" type="ORF">ERS096071_01904</name>
    <name evidence="13" type="ORF">GM535_03430</name>
    <name evidence="15" type="ORF">GM537_10360</name>
    <name evidence="12" type="ORF">GM539_03685</name>
    <name evidence="14" type="ORF">GM544_09875</name>
    <name evidence="17" type="ORF">NCTC13734_00187</name>
    <name evidence="11" type="ORF">RLG82_12430</name>
    <name evidence="26" type="ORF">SAMEA104154639_02075</name>
    <name evidence="19" type="ORF">SAMEA2627268_01849</name>
    <name evidence="22" type="ORF">SAMEA2696453_01536</name>
    <name evidence="20" type="ORF">SAMEA2783718_00760</name>
    <name evidence="21" type="ORF">SAMEA3353485_01544</name>
    <name evidence="23" type="ORF">SAMEA3354366_00866</name>
    <name evidence="24" type="ORF">SAMEA3381574_01310</name>
    <name evidence="25" type="ORF">SAMEA3390019_01535</name>
    <name evidence="27" type="ORF">SAMEA4038883_00629</name>
</gene>
<evidence type="ECO:0000313" key="15">
    <source>
        <dbReference type="EMBL" id="MTW25210.1"/>
    </source>
</evidence>
<evidence type="ECO:0000313" key="42">
    <source>
        <dbReference type="Proteomes" id="UP000474228"/>
    </source>
</evidence>
<dbReference type="EMBL" id="VMYC01000037">
    <property type="protein sequence ID" value="TVX71660.1"/>
    <property type="molecule type" value="Genomic_DNA"/>
</dbReference>
<evidence type="ECO:0000313" key="16">
    <source>
        <dbReference type="EMBL" id="OYL27937.1"/>
    </source>
</evidence>
<evidence type="ECO:0000313" key="43">
    <source>
        <dbReference type="Proteomes" id="UP000476212"/>
    </source>
</evidence>
<dbReference type="GeneID" id="45652453"/>
<evidence type="ECO:0000313" key="21">
    <source>
        <dbReference type="EMBL" id="VNH03951.1"/>
    </source>
</evidence>
<dbReference type="Proteomes" id="UP000048507">
    <property type="component" value="Unassembled WGS sequence"/>
</dbReference>
<dbReference type="EMBL" id="NNBW01000095">
    <property type="protein sequence ID" value="OYL27937.1"/>
    <property type="molecule type" value="Genomic_DNA"/>
</dbReference>
<evidence type="ECO:0000313" key="12">
    <source>
        <dbReference type="EMBL" id="MTV62527.1"/>
    </source>
</evidence>
<evidence type="ECO:0000313" key="19">
    <source>
        <dbReference type="EMBL" id="VMD00898.1"/>
    </source>
</evidence>
<dbReference type="EMBL" id="CABBZR010000028">
    <property type="protein sequence ID" value="VSJ55115.1"/>
    <property type="molecule type" value="Genomic_DNA"/>
</dbReference>
<feature type="domain" description="DNA replication/recombination mediator RecO N-terminal" evidence="8">
    <location>
        <begin position="4"/>
        <end position="73"/>
    </location>
</feature>
<dbReference type="EMBL" id="WNHJ01000009">
    <property type="protein sequence ID" value="MTV62527.1"/>
    <property type="molecule type" value="Genomic_DNA"/>
</dbReference>
<dbReference type="Proteomes" id="UP000214939">
    <property type="component" value="Unassembled WGS sequence"/>
</dbReference>
<dbReference type="Proteomes" id="UP000729182">
    <property type="component" value="Unassembled WGS sequence"/>
</dbReference>
<evidence type="ECO:0000313" key="18">
    <source>
        <dbReference type="EMBL" id="TVX71660.1"/>
    </source>
</evidence>
<evidence type="ECO:0000313" key="32">
    <source>
        <dbReference type="Proteomes" id="UP000298847"/>
    </source>
</evidence>
<dbReference type="Proteomes" id="UP000312530">
    <property type="component" value="Unassembled WGS sequence"/>
</dbReference>
<dbReference type="EMBL" id="CABBMN010000012">
    <property type="protein sequence ID" value="VSC32835.1"/>
    <property type="molecule type" value="Genomic_DNA"/>
</dbReference>
<dbReference type="AlphaFoldDB" id="A0A062WUR1"/>
<reference evidence="28 29" key="1">
    <citation type="submission" date="2015-03" db="EMBL/GenBank/DDBJ databases">
        <authorList>
            <consortium name="Pathogen Informatics"/>
            <person name="Murphy D."/>
        </authorList>
    </citation>
    <scope>NUCLEOTIDE SEQUENCE [LARGE SCALE GENOMIC DNA]</scope>
    <source>
        <strain evidence="10 28">0310</strain>
        <strain evidence="9">SMRU51</strain>
        <strain evidence="29">type strain: N</strain>
    </source>
</reference>
<dbReference type="SMR" id="A0A062WUR1"/>
<dbReference type="Pfam" id="PF11967">
    <property type="entry name" value="RecO_N"/>
    <property type="match status" value="1"/>
</dbReference>
<dbReference type="Gene3D" id="2.40.50.140">
    <property type="entry name" value="Nucleic acid-binding proteins"/>
    <property type="match status" value="1"/>
</dbReference>
<comment type="similarity">
    <text evidence="1 7">Belongs to the RecO family.</text>
</comment>
<keyword evidence="5 7" id="KW-0234">DNA repair</keyword>
<reference evidence="42 43" key="6">
    <citation type="submission" date="2019-11" db="EMBL/GenBank/DDBJ databases">
        <title>Growth characteristics of pneumococcus vary with the chemical composition of the capsule and with environmental conditions.</title>
        <authorList>
            <person name="Tothpal A."/>
            <person name="Desobry K."/>
            <person name="Joshi S."/>
            <person name="Wyllie A.L."/>
            <person name="Weinberger D.M."/>
        </authorList>
    </citation>
    <scope>NUCLEOTIDE SEQUENCE</scope>
    <source>
        <strain evidence="13">Pnumococcus10A</strain>
        <strain evidence="14">Pnumococcus15C</strain>
        <strain evidence="43">pnumococcus15C</strain>
        <strain evidence="12">Pnumococcus22F</strain>
        <strain evidence="42">pnumococcus22F</strain>
        <strain evidence="15">Pnumococcus23A</strain>
        <strain evidence="44">pnumococcus23A</strain>
    </source>
</reference>
<dbReference type="InterPro" id="IPR042242">
    <property type="entry name" value="RecO_C"/>
</dbReference>
<dbReference type="EMBL" id="CABDLL010000004">
    <property type="protein sequence ID" value="VTE37333.1"/>
    <property type="molecule type" value="Genomic_DNA"/>
</dbReference>
<evidence type="ECO:0000313" key="17">
    <source>
        <dbReference type="EMBL" id="SUN83642.1"/>
    </source>
</evidence>
<dbReference type="EMBL" id="CAASRX010000018">
    <property type="protein sequence ID" value="VNH03951.1"/>
    <property type="molecule type" value="Genomic_DNA"/>
</dbReference>
<evidence type="ECO:0000256" key="6">
    <source>
        <dbReference type="ARBA" id="ARBA00033409"/>
    </source>
</evidence>
<reference evidence="16 30" key="2">
    <citation type="submission" date="2017-07" db="EMBL/GenBank/DDBJ databases">
        <title>Invasive disease caused simultaneously by more than one serotype of Streptococcus pneumoniae, South Africa.</title>
        <authorList>
            <person name="Ndlangisa K."/>
            <person name="Du Plessis M."/>
            <person name="Von Gottberg A."/>
        </authorList>
    </citation>
    <scope>NUCLEOTIDE SEQUENCE [LARGE SCALE GENOMIC DNA]</scope>
    <source>
        <strain evidence="16 30">8227-15B</strain>
    </source>
</reference>
<dbReference type="InterPro" id="IPR022572">
    <property type="entry name" value="DNA_rep/recomb_RecO_N"/>
</dbReference>
<comment type="function">
    <text evidence="7">Involved in DNA repair and RecF pathway recombination.</text>
</comment>
<evidence type="ECO:0000256" key="4">
    <source>
        <dbReference type="ARBA" id="ARBA00023172"/>
    </source>
</evidence>
<evidence type="ECO:0000313" key="10">
    <source>
        <dbReference type="EMBL" id="CKJ29659.1"/>
    </source>
</evidence>
<dbReference type="Proteomes" id="UP000298847">
    <property type="component" value="Unassembled WGS sequence"/>
</dbReference>
<evidence type="ECO:0000313" key="22">
    <source>
        <dbReference type="EMBL" id="VOG82775.1"/>
    </source>
</evidence>
<dbReference type="EMBL" id="CAAULE010000013">
    <property type="protein sequence ID" value="VOG82775.1"/>
    <property type="molecule type" value="Genomic_DNA"/>
</dbReference>
<evidence type="ECO:0000256" key="1">
    <source>
        <dbReference type="ARBA" id="ARBA00007452"/>
    </source>
</evidence>
<protein>
    <recommendedName>
        <fullName evidence="2 7">DNA repair protein RecO</fullName>
    </recommendedName>
    <alternativeName>
        <fullName evidence="6 7">Recombination protein O</fullName>
    </alternativeName>
</protein>
<dbReference type="EMBL" id="WNHS01000061">
    <property type="protein sequence ID" value="MTW25210.1"/>
    <property type="molecule type" value="Genomic_DNA"/>
</dbReference>
<evidence type="ECO:0000313" key="34">
    <source>
        <dbReference type="Proteomes" id="UP000310818"/>
    </source>
</evidence>
<evidence type="ECO:0000313" key="9">
    <source>
        <dbReference type="EMBL" id="CEX63808.1"/>
    </source>
</evidence>
<dbReference type="EMBL" id="CAASIK010000003">
    <property type="protein sequence ID" value="VNB44534.1"/>
    <property type="molecule type" value="Genomic_DNA"/>
</dbReference>
<evidence type="ECO:0000256" key="5">
    <source>
        <dbReference type="ARBA" id="ARBA00023204"/>
    </source>
</evidence>
<evidence type="ECO:0000313" key="26">
    <source>
        <dbReference type="EMBL" id="VSJ55115.1"/>
    </source>
</evidence>
<reference evidence="32 33" key="4">
    <citation type="submission" date="2019-04" db="EMBL/GenBank/DDBJ databases">
        <authorList>
            <consortium name="Pathogen Informatics"/>
        </authorList>
    </citation>
    <scope>NUCLEOTIDE SEQUENCE [LARGE SCALE GENOMIC DNA]</scope>
    <source>
        <strain evidence="25 38">GPSC148</strain>
        <strain evidence="21 34">GPSC211</strain>
        <strain evidence="23 32">GPSC22</strain>
        <strain evidence="24 33">GPSC232</strain>
        <strain evidence="26 40">GPSC38</strain>
        <strain evidence="37 39">GPSC47</strain>
        <strain evidence="20 35">GPSC54</strain>
        <strain evidence="27 36">GPSC559</strain>
    </source>
</reference>
<evidence type="ECO:0000313" key="33">
    <source>
        <dbReference type="Proteomes" id="UP000304540"/>
    </source>
</evidence>
<dbReference type="InterPro" id="IPR003717">
    <property type="entry name" value="RecO"/>
</dbReference>
<reference evidence="18 41" key="5">
    <citation type="submission" date="2019-07" db="EMBL/GenBank/DDBJ databases">
        <authorList>
            <person name="Mohale T."/>
        </authorList>
    </citation>
    <scope>NUCLEOTIDE SEQUENCE [LARGE SCALE GENOMIC DNA]</scope>
    <source>
        <strain evidence="18 41">NTPn 59</strain>
    </source>
</reference>
<dbReference type="EMBL" id="UHFW01000006">
    <property type="protein sequence ID" value="SUN83642.1"/>
    <property type="molecule type" value="Genomic_DNA"/>
</dbReference>
<dbReference type="OMA" id="LCTQSET"/>
<evidence type="ECO:0000313" key="44">
    <source>
        <dbReference type="Proteomes" id="UP000490982"/>
    </source>
</evidence>
<evidence type="ECO:0000313" key="38">
    <source>
        <dbReference type="Proteomes" id="UP000311674"/>
    </source>
</evidence>
<evidence type="ECO:0000313" key="14">
    <source>
        <dbReference type="EMBL" id="MTV90771.1"/>
    </source>
</evidence>
<dbReference type="EMBL" id="WNHN01000009">
    <property type="protein sequence ID" value="MTV76371.1"/>
    <property type="molecule type" value="Genomic_DNA"/>
</dbReference>
<dbReference type="Proteomes" id="UP000476212">
    <property type="component" value="Unassembled WGS sequence"/>
</dbReference>
<evidence type="ECO:0000313" key="23">
    <source>
        <dbReference type="EMBL" id="VQC96888.1"/>
    </source>
</evidence>
<dbReference type="Proteomes" id="UP000311381">
    <property type="component" value="Unassembled WGS sequence"/>
</dbReference>
<evidence type="ECO:0000313" key="41">
    <source>
        <dbReference type="Proteomes" id="UP000315060"/>
    </source>
</evidence>
<dbReference type="NCBIfam" id="TIGR00613">
    <property type="entry name" value="reco"/>
    <property type="match status" value="1"/>
</dbReference>
<dbReference type="HAMAP" id="MF_00201">
    <property type="entry name" value="RecO"/>
    <property type="match status" value="1"/>
</dbReference>
<dbReference type="Proteomes" id="UP000490982">
    <property type="component" value="Unassembled WGS sequence"/>
</dbReference>
<evidence type="ECO:0000313" key="29">
    <source>
        <dbReference type="Proteomes" id="UP000048507"/>
    </source>
</evidence>
<evidence type="ECO:0000313" key="36">
    <source>
        <dbReference type="Proteomes" id="UP000310997"/>
    </source>
</evidence>
<dbReference type="Proteomes" id="UP000311674">
    <property type="component" value="Unassembled WGS sequence"/>
</dbReference>
<dbReference type="GeneID" id="45217488"/>
<reference evidence="17 31" key="3">
    <citation type="submission" date="2018-06" db="EMBL/GenBank/DDBJ databases">
        <authorList>
            <consortium name="Pathogen Informatics"/>
            <person name="Doyle S."/>
        </authorList>
    </citation>
    <scope>NUCLEOTIDE SEQUENCE [LARGE SCALE GENOMIC DNA]</scope>
    <source>
        <strain evidence="17 31">NCTC13734</strain>
    </source>
</reference>
<evidence type="ECO:0000313" key="28">
    <source>
        <dbReference type="Proteomes" id="UP000045541"/>
    </source>
</evidence>
<keyword evidence="3 7" id="KW-0227">DNA damage</keyword>
<evidence type="ECO:0000313" key="27">
    <source>
        <dbReference type="EMBL" id="VTE37333.1"/>
    </source>
</evidence>
<evidence type="ECO:0000313" key="13">
    <source>
        <dbReference type="EMBL" id="MTV76371.1"/>
    </source>
</evidence>
<dbReference type="Pfam" id="PF02565">
    <property type="entry name" value="RecO_C"/>
    <property type="match status" value="1"/>
</dbReference>
<dbReference type="Proteomes" id="UP000310997">
    <property type="component" value="Unassembled WGS sequence"/>
</dbReference>
<evidence type="ECO:0000313" key="39">
    <source>
        <dbReference type="Proteomes" id="UP000312530"/>
    </source>
</evidence>
<evidence type="ECO:0000256" key="2">
    <source>
        <dbReference type="ARBA" id="ARBA00021310"/>
    </source>
</evidence>
<evidence type="ECO:0000313" key="20">
    <source>
        <dbReference type="EMBL" id="VNB44534.1"/>
    </source>
</evidence>
<dbReference type="GO" id="GO:0006302">
    <property type="term" value="P:double-strand break repair"/>
    <property type="evidence" value="ECO:0007669"/>
    <property type="project" value="TreeGrafter"/>
</dbReference>
<evidence type="ECO:0000313" key="35">
    <source>
        <dbReference type="Proteomes" id="UP000310822"/>
    </source>
</evidence>
<dbReference type="InterPro" id="IPR012340">
    <property type="entry name" value="NA-bd_OB-fold"/>
</dbReference>
<evidence type="ECO:0000259" key="8">
    <source>
        <dbReference type="Pfam" id="PF11967"/>
    </source>
</evidence>
<dbReference type="EMBL" id="CAAXWD010000001">
    <property type="protein sequence ID" value="VQC96888.1"/>
    <property type="molecule type" value="Genomic_DNA"/>
</dbReference>
<dbReference type="SUPFAM" id="SSF57863">
    <property type="entry name" value="ArfGap/RecO-like zinc finger"/>
    <property type="match status" value="1"/>
</dbReference>
<proteinExistence type="inferred from homology"/>
<dbReference type="Proteomes" id="UP000315060">
    <property type="component" value="Unassembled WGS sequence"/>
</dbReference>
<dbReference type="GO" id="GO:0006310">
    <property type="term" value="P:DNA recombination"/>
    <property type="evidence" value="ECO:0007669"/>
    <property type="project" value="UniProtKB-UniRule"/>
</dbReference>
<dbReference type="EMBL" id="JAVPGZ010000233">
    <property type="protein sequence ID" value="MDS8039746.1"/>
    <property type="molecule type" value="Genomic_DNA"/>
</dbReference>
<dbReference type="EMBL" id="CAAQRO010000015">
    <property type="protein sequence ID" value="VMD00898.1"/>
    <property type="molecule type" value="Genomic_DNA"/>
</dbReference>
<organism evidence="10 28">
    <name type="scientific">Streptococcus pneumoniae</name>
    <dbReference type="NCBI Taxonomy" id="1313"/>
    <lineage>
        <taxon>Bacteria</taxon>
        <taxon>Bacillati</taxon>
        <taxon>Bacillota</taxon>
        <taxon>Bacilli</taxon>
        <taxon>Lactobacillales</taxon>
        <taxon>Streptococcaceae</taxon>
        <taxon>Streptococcus</taxon>
    </lineage>
</organism>
<keyword evidence="4 7" id="KW-0233">DNA recombination</keyword>
<evidence type="ECO:0000256" key="7">
    <source>
        <dbReference type="HAMAP-Rule" id="MF_00201"/>
    </source>
</evidence>
<evidence type="ECO:0000313" key="24">
    <source>
        <dbReference type="EMBL" id="VRI36540.1"/>
    </source>
</evidence>
<dbReference type="Proteomes" id="UP000314170">
    <property type="component" value="Unassembled WGS sequence"/>
</dbReference>
<dbReference type="Proteomes" id="UP000045541">
    <property type="component" value="Unassembled WGS sequence"/>
</dbReference>
<accession>A0A062WUR1</accession>
<dbReference type="EMBL" id="CABABW010000010">
    <property type="protein sequence ID" value="VRI36540.1"/>
    <property type="molecule type" value="Genomic_DNA"/>
</dbReference>
<dbReference type="GO" id="GO:0043590">
    <property type="term" value="C:bacterial nucleoid"/>
    <property type="evidence" value="ECO:0007669"/>
    <property type="project" value="TreeGrafter"/>
</dbReference>
<reference evidence="11" key="7">
    <citation type="submission" date="2023-06" db="EMBL/GenBank/DDBJ databases">
        <title>PCVPA Blantyre Malawi Pneumococcal carriage surveillance isolates.</title>
        <authorList>
            <person name="Obolski U."/>
            <person name="Swarthout T.D."/>
            <person name="Kalizang'Oma A."/>
            <person name="Mwalukomo T.S."/>
            <person name="Cave R."/>
            <person name="Brown C."/>
            <person name="Cornick J."/>
            <person name="Kamng'Ona A."/>
            <person name="Msefula J."/>
            <person name="French N."/>
            <person name="Hyderman R."/>
        </authorList>
    </citation>
    <scope>NUCLEOTIDE SEQUENCE</scope>
    <source>
        <strain evidence="11">BVY8TH</strain>
    </source>
</reference>
<dbReference type="Proteomes" id="UP000474228">
    <property type="component" value="Unassembled WGS sequence"/>
</dbReference>
<evidence type="ECO:0000313" key="40">
    <source>
        <dbReference type="Proteomes" id="UP000314170"/>
    </source>
</evidence>
<dbReference type="Proteomes" id="UP000310818">
    <property type="component" value="Unassembled WGS sequence"/>
</dbReference>
<dbReference type="Gene3D" id="1.20.1440.120">
    <property type="entry name" value="Recombination protein O, C-terminal domain"/>
    <property type="match status" value="1"/>
</dbReference>
<dbReference type="EMBL" id="CFFA01000010">
    <property type="protein sequence ID" value="CEX63808.1"/>
    <property type="molecule type" value="Genomic_DNA"/>
</dbReference>
<dbReference type="PANTHER" id="PTHR33991:SF1">
    <property type="entry name" value="DNA REPAIR PROTEIN RECO"/>
    <property type="match status" value="1"/>
</dbReference>
<evidence type="ECO:0000313" key="30">
    <source>
        <dbReference type="Proteomes" id="UP000214939"/>
    </source>
</evidence>
<dbReference type="RefSeq" id="WP_000616164.1">
    <property type="nucleotide sequence ID" value="NZ_AP026914.1"/>
</dbReference>
<dbReference type="EMBL" id="CMWB01000046">
    <property type="protein sequence ID" value="CKJ29659.1"/>
    <property type="molecule type" value="Genomic_DNA"/>
</dbReference>
<name>A0A062WUR1_STREE</name>
<evidence type="ECO:0000313" key="11">
    <source>
        <dbReference type="EMBL" id="MDS8039746.1"/>
    </source>
</evidence>
<dbReference type="PANTHER" id="PTHR33991">
    <property type="entry name" value="DNA REPAIR PROTEIN RECO"/>
    <property type="match status" value="1"/>
</dbReference>
<dbReference type="Proteomes" id="UP000310822">
    <property type="component" value="Unassembled WGS sequence"/>
</dbReference>
<sequence>MIQSITSQGLVLYNRNFREDDKLVKIFTEQVGKRMFFVKHAGQSKLAPVIQPLVLARFLLRINDDGLSYIEDYHEVMTFPKINSDLFVMAYATYVAALADASLQDNQQDAPLFAFLQKTLELMEAGLDYQVLTNIFEIQILTRFGISLNFNECVFCHRVGQAFDFSFKYGACLCPEHYHEDKRRCHLNPNIPYLLNQFQAIDFETLETISLKPGIKQELRQFMDQLYEEYVGIHLKSKKFIDSLADWGQLLKEEKK</sequence>
<evidence type="ECO:0000313" key="31">
    <source>
        <dbReference type="Proteomes" id="UP000254854"/>
    </source>
</evidence>
<evidence type="ECO:0000313" key="25">
    <source>
        <dbReference type="EMBL" id="VSC32835.1"/>
    </source>
</evidence>
<dbReference type="Proteomes" id="UP000304540">
    <property type="component" value="Unassembled WGS sequence"/>
</dbReference>
<dbReference type="Proteomes" id="UP000254854">
    <property type="component" value="Unassembled WGS sequence"/>
</dbReference>
<dbReference type="EMBL" id="WNIB01000068">
    <property type="protein sequence ID" value="MTV90771.1"/>
    <property type="molecule type" value="Genomic_DNA"/>
</dbReference>
<dbReference type="SUPFAM" id="SSF50249">
    <property type="entry name" value="Nucleic acid-binding proteins"/>
    <property type="match status" value="1"/>
</dbReference>
<evidence type="ECO:0000256" key="3">
    <source>
        <dbReference type="ARBA" id="ARBA00022763"/>
    </source>
</evidence>
<evidence type="ECO:0000313" key="37">
    <source>
        <dbReference type="Proteomes" id="UP000311381"/>
    </source>
</evidence>